<evidence type="ECO:0000313" key="3">
    <source>
        <dbReference type="Proteomes" id="UP000029672"/>
    </source>
</evidence>
<name>A0A097EQA9_9GAMM</name>
<reference evidence="2 3" key="1">
    <citation type="submission" date="2014-10" db="EMBL/GenBank/DDBJ databases">
        <title>Whole genome sequence of Francisella endociliophora strain FSC1006, isolated from a laboratory culture of the marine ciliate Euplotes raikovi.</title>
        <authorList>
            <person name="Granberg M."/>
            <person name="Backman S."/>
            <person name="Lundmark E."/>
            <person name="Nilsson E."/>
            <person name="Karlsson E."/>
            <person name="Thelaus J."/>
            <person name="Ohrman C."/>
            <person name="Larkeryd A."/>
            <person name="Stenberg P."/>
        </authorList>
    </citation>
    <scope>NUCLEOTIDE SEQUENCE [LARGE SCALE GENOMIC DNA]</scope>
    <source>
        <strain evidence="2 3">FSC1006</strain>
    </source>
</reference>
<dbReference type="EMBL" id="CP009574">
    <property type="protein sequence ID" value="AIT09764.1"/>
    <property type="molecule type" value="Genomic_DNA"/>
</dbReference>
<gene>
    <name evidence="2" type="ORF">LO80_07145</name>
</gene>
<dbReference type="OrthoDB" id="5604745at2"/>
<dbReference type="STRING" id="1547445.LO80_07145"/>
<proteinExistence type="predicted"/>
<sequence>MKKLSISASILLLALFLTNCSSSGPSYSANSIGQVSQVEQGKVIDIQQVNIKGSDSIGARVGGLAGGLGGALAGSGNMVTSIAGSISGALVGGVAGGATEKAVTSSKAYQFAIKLDNGKTIAVLQQDDNGIKVGDKITIYMSGNNTRIVPAQSPNN</sequence>
<dbReference type="RefSeq" id="WP_040009995.1">
    <property type="nucleotide sequence ID" value="NZ_CP009574.1"/>
</dbReference>
<dbReference type="eggNOG" id="COG3133">
    <property type="taxonomic scope" value="Bacteria"/>
</dbReference>
<evidence type="ECO:0000256" key="1">
    <source>
        <dbReference type="SAM" id="SignalP"/>
    </source>
</evidence>
<feature type="signal peptide" evidence="1">
    <location>
        <begin position="1"/>
        <end position="23"/>
    </location>
</feature>
<dbReference type="AlphaFoldDB" id="A0A097EQA9"/>
<organism evidence="2 3">
    <name type="scientific">Candidatus Francisella endociliophora</name>
    <dbReference type="NCBI Taxonomy" id="653937"/>
    <lineage>
        <taxon>Bacteria</taxon>
        <taxon>Pseudomonadati</taxon>
        <taxon>Pseudomonadota</taxon>
        <taxon>Gammaproteobacteria</taxon>
        <taxon>Thiotrichales</taxon>
        <taxon>Francisellaceae</taxon>
        <taxon>Francisella</taxon>
    </lineage>
</organism>
<dbReference type="KEGG" id="frf:LO80_07145"/>
<dbReference type="HOGENOM" id="CLU_090265_3_3_6"/>
<keyword evidence="3" id="KW-1185">Reference proteome</keyword>
<evidence type="ECO:0000313" key="2">
    <source>
        <dbReference type="EMBL" id="AIT09764.1"/>
    </source>
</evidence>
<keyword evidence="1" id="KW-0732">Signal</keyword>
<accession>A0A097EQA9</accession>
<dbReference type="Proteomes" id="UP000029672">
    <property type="component" value="Chromosome"/>
</dbReference>
<feature type="chain" id="PRO_5001930062" evidence="1">
    <location>
        <begin position="24"/>
        <end position="156"/>
    </location>
</feature>
<protein>
    <submittedName>
        <fullName evidence="2">Membrane protein</fullName>
    </submittedName>
</protein>